<dbReference type="AlphaFoldDB" id="A0A1D3D0T4"/>
<dbReference type="InParanoid" id="A0A1D3D0T4"/>
<feature type="region of interest" description="Disordered" evidence="1">
    <location>
        <begin position="67"/>
        <end position="105"/>
    </location>
</feature>
<organism evidence="2 3">
    <name type="scientific">Cyclospora cayetanensis</name>
    <dbReference type="NCBI Taxonomy" id="88456"/>
    <lineage>
        <taxon>Eukaryota</taxon>
        <taxon>Sar</taxon>
        <taxon>Alveolata</taxon>
        <taxon>Apicomplexa</taxon>
        <taxon>Conoidasida</taxon>
        <taxon>Coccidia</taxon>
        <taxon>Eucoccidiorida</taxon>
        <taxon>Eimeriorina</taxon>
        <taxon>Eimeriidae</taxon>
        <taxon>Cyclospora</taxon>
    </lineage>
</organism>
<dbReference type="VEuPathDB" id="ToxoDB:cyc_04272"/>
<reference evidence="2 3" key="1">
    <citation type="journal article" date="2016" name="BMC Genomics">
        <title>Comparative genomics reveals Cyclospora cayetanensis possesses coccidia-like metabolism and invasion components but unique surface antigens.</title>
        <authorList>
            <person name="Liu S."/>
            <person name="Wang L."/>
            <person name="Zheng H."/>
            <person name="Xu Z."/>
            <person name="Roellig D.M."/>
            <person name="Li N."/>
            <person name="Frace M.A."/>
            <person name="Tang K."/>
            <person name="Arrowood M.J."/>
            <person name="Moss D.M."/>
            <person name="Zhang L."/>
            <person name="Feng Y."/>
            <person name="Xiao L."/>
        </authorList>
    </citation>
    <scope>NUCLEOTIDE SEQUENCE [LARGE SCALE GENOMIC DNA]</scope>
    <source>
        <strain evidence="2 3">CHN_HEN01</strain>
    </source>
</reference>
<dbReference type="EMBL" id="JROU02001237">
    <property type="protein sequence ID" value="OEH77039.1"/>
    <property type="molecule type" value="Genomic_DNA"/>
</dbReference>
<sequence length="941" mass="101030">MRLLPLLHVASQSGLPPFAMFPHRRTSVPPSRAFSSRTLLLPLLLALCLTHLARILAGDVLGNQAPEEGLDADDAHPRRPPKSGAPDGGGVESANDQQSEGPKKALWGVPVPSVFQVAAGDLQATFPVDRSSKRSTTHASFSWPGATSPGASIRPNGELPATTASPPFGGFPQVALLQLPDASVYKRVNASFNSVLVLTDVDDTLWSSGAATVFGNHLGGVDNQLARGLPYPGIGTLLYFLALGPHTSTPSGLRIPLADCPFRQLSQTENCPVEVSGTPKLPRRPGVLSARVSTPVVAKVTRPRSFRSDVETILTAGPRHIYSSAVDRWPVGFQNNMSFTSMLTGQHARGIAKVAGFVDALGQGGGPAVLVGDTGEKDPEATAAMALMHSDSLVAVLLHSVFSHRYEELMSPASPGSAQRPTHAFRFFINASGRQTPALQLAYRVLAGVKNLAVNSAADLDPEVAYAAGAQMSAEMRRIFAAATRSHLLAAEAVGRGETVTHPPPPCIVFLHVEQLDTEVVRESRPAGMGSQVAKLTSWFASKVVSWTSRKLHSNQEDLDRQAFQQQAVVQPLSLRALVHGVTSHGTIYPAGVPFGSYRTVVGAGLAAWTLGIITTQDVLSLVVATVRDFRSLGPPIHCWQRTLVLDMLVDVLSVEYYVGALGSRTDLRDHAVYKDAVDALWAFADFQRKHCNRLEEEVLALDSCLEELGRGIAQYAAAKGDSTLTDQLLPLLGLVCRYKDQMEHWLSAGAEEYDGGLFQALSLLEDASFRKLQRDAALLPELAVELHVGPNDAPATLSRALQQNAIDVQTVEDLQPFIDEILPREIPSADLPRPPQEVESSQLRGALVGLVRVAEYNVQNLQGVLDIPGLGIVLEPFSMRPGATGRGEVEKLHSLKISKHSSVGQHTVRHQRPSERAAWQRIFVALQELADAGSGIFGDE</sequence>
<evidence type="ECO:0000313" key="3">
    <source>
        <dbReference type="Proteomes" id="UP000095192"/>
    </source>
</evidence>
<protein>
    <submittedName>
        <fullName evidence="2">Uncharacterized protein</fullName>
    </submittedName>
</protein>
<dbReference type="PANTHER" id="PTHR40861:SF1">
    <property type="entry name" value="PHOSPHATIDATE PHOSPHATASE APP1 CATALYTIC DOMAIN-CONTAINING PROTEIN"/>
    <property type="match status" value="1"/>
</dbReference>
<evidence type="ECO:0000256" key="1">
    <source>
        <dbReference type="SAM" id="MobiDB-lite"/>
    </source>
</evidence>
<keyword evidence="3" id="KW-1185">Reference proteome</keyword>
<name>A0A1D3D0T4_9EIME</name>
<feature type="region of interest" description="Disordered" evidence="1">
    <location>
        <begin position="128"/>
        <end position="165"/>
    </location>
</feature>
<accession>A0A1D3D0T4</accession>
<dbReference type="PANTHER" id="PTHR40861">
    <property type="entry name" value="DUF2183 DOMAIN-CONTAINING PROTEIN"/>
    <property type="match status" value="1"/>
</dbReference>
<dbReference type="Proteomes" id="UP000095192">
    <property type="component" value="Unassembled WGS sequence"/>
</dbReference>
<dbReference type="VEuPathDB" id="ToxoDB:LOC34620823"/>
<proteinExistence type="predicted"/>
<evidence type="ECO:0000313" key="2">
    <source>
        <dbReference type="EMBL" id="OEH77039.1"/>
    </source>
</evidence>
<gene>
    <name evidence="2" type="ORF">cyc_04272</name>
</gene>
<comment type="caution">
    <text evidence="2">The sequence shown here is derived from an EMBL/GenBank/DDBJ whole genome shotgun (WGS) entry which is preliminary data.</text>
</comment>